<dbReference type="EMBL" id="CM004468">
    <property type="protein sequence ID" value="OCT95611.1"/>
    <property type="molecule type" value="Genomic_DNA"/>
</dbReference>
<reference evidence="2" key="1">
    <citation type="journal article" date="2016" name="Nature">
        <title>Genome evolution in the allotetraploid frog Xenopus laevis.</title>
        <authorList>
            <person name="Session A.M."/>
            <person name="Uno Y."/>
            <person name="Kwon T."/>
            <person name="Chapman J.A."/>
            <person name="Toyoda A."/>
            <person name="Takahashi S."/>
            <person name="Fukui A."/>
            <person name="Hikosaka A."/>
            <person name="Suzuki A."/>
            <person name="Kondo M."/>
            <person name="van Heeringen S.J."/>
            <person name="Quigley I."/>
            <person name="Heinz S."/>
            <person name="Ogino H."/>
            <person name="Ochi H."/>
            <person name="Hellsten U."/>
            <person name="Lyons J.B."/>
            <person name="Simakov O."/>
            <person name="Putnam N."/>
            <person name="Stites J."/>
            <person name="Kuroki Y."/>
            <person name="Tanaka T."/>
            <person name="Michiue T."/>
            <person name="Watanabe M."/>
            <person name="Bogdanovic O."/>
            <person name="Lister R."/>
            <person name="Georgiou G."/>
            <person name="Paranjpe S.S."/>
            <person name="van Kruijsbergen I."/>
            <person name="Shu S."/>
            <person name="Carlson J."/>
            <person name="Kinoshita T."/>
            <person name="Ohta Y."/>
            <person name="Mawaribuchi S."/>
            <person name="Jenkins J."/>
            <person name="Grimwood J."/>
            <person name="Schmutz J."/>
            <person name="Mitros T."/>
            <person name="Mozaffari S.V."/>
            <person name="Suzuki Y."/>
            <person name="Haramoto Y."/>
            <person name="Yamamoto T.S."/>
            <person name="Takagi C."/>
            <person name="Heald R."/>
            <person name="Miller K."/>
            <person name="Haudenschild C."/>
            <person name="Kitzman J."/>
            <person name="Nakayama T."/>
            <person name="Izutsu Y."/>
            <person name="Robert J."/>
            <person name="Fortriede J."/>
            <person name="Burns K."/>
            <person name="Lotay V."/>
            <person name="Karimi K."/>
            <person name="Yasuoka Y."/>
            <person name="Dichmann D.S."/>
            <person name="Flajnik M.F."/>
            <person name="Houston D.W."/>
            <person name="Shendure J."/>
            <person name="DuPasquier L."/>
            <person name="Vize P.D."/>
            <person name="Zorn A.M."/>
            <person name="Ito M."/>
            <person name="Marcotte E.M."/>
            <person name="Wallingford J.B."/>
            <person name="Ito Y."/>
            <person name="Asashima M."/>
            <person name="Ueno N."/>
            <person name="Matsuda Y."/>
            <person name="Veenstra G.J."/>
            <person name="Fujiyama A."/>
            <person name="Harland R.M."/>
            <person name="Taira M."/>
            <person name="Rokhsar D.S."/>
        </authorList>
    </citation>
    <scope>NUCLEOTIDE SEQUENCE [LARGE SCALE GENOMIC DNA]</scope>
    <source>
        <strain evidence="2">J</strain>
    </source>
</reference>
<feature type="non-terminal residue" evidence="1">
    <location>
        <position position="1"/>
    </location>
</feature>
<gene>
    <name evidence="1" type="ORF">XELAEV_18013300mg</name>
</gene>
<dbReference type="AlphaFoldDB" id="A0A974HZH8"/>
<dbReference type="Proteomes" id="UP000694892">
    <property type="component" value="Chromosome 2L"/>
</dbReference>
<accession>A0A974HZH8</accession>
<evidence type="ECO:0000313" key="1">
    <source>
        <dbReference type="EMBL" id="OCT95611.1"/>
    </source>
</evidence>
<organism evidence="1 2">
    <name type="scientific">Xenopus laevis</name>
    <name type="common">African clawed frog</name>
    <dbReference type="NCBI Taxonomy" id="8355"/>
    <lineage>
        <taxon>Eukaryota</taxon>
        <taxon>Metazoa</taxon>
        <taxon>Chordata</taxon>
        <taxon>Craniata</taxon>
        <taxon>Vertebrata</taxon>
        <taxon>Euteleostomi</taxon>
        <taxon>Amphibia</taxon>
        <taxon>Batrachia</taxon>
        <taxon>Anura</taxon>
        <taxon>Pipoidea</taxon>
        <taxon>Pipidae</taxon>
        <taxon>Xenopodinae</taxon>
        <taxon>Xenopus</taxon>
        <taxon>Xenopus</taxon>
    </lineage>
</organism>
<proteinExistence type="predicted"/>
<evidence type="ECO:0000313" key="2">
    <source>
        <dbReference type="Proteomes" id="UP000694892"/>
    </source>
</evidence>
<protein>
    <submittedName>
        <fullName evidence="1">Uncharacterized protein</fullName>
    </submittedName>
</protein>
<name>A0A974HZH8_XENLA</name>
<sequence length="76" mass="8267">GVVCCFMRSASILPALSPCSYTFALINDRPLWTCCVIYWLYSCCLILRVESFSPVGCEAASCSAATTSLSRPPCFI</sequence>